<proteinExistence type="predicted"/>
<name>A0ABM0NBD8_PRUMU</name>
<dbReference type="PANTHER" id="PTHR31973">
    <property type="entry name" value="POLYPROTEIN, PUTATIVE-RELATED"/>
    <property type="match status" value="1"/>
</dbReference>
<evidence type="ECO:0000313" key="7">
    <source>
        <dbReference type="Proteomes" id="UP000694861"/>
    </source>
</evidence>
<feature type="compositionally biased region" description="Low complexity" evidence="5">
    <location>
        <begin position="580"/>
        <end position="592"/>
    </location>
</feature>
<dbReference type="PANTHER" id="PTHR31973:SF199">
    <property type="entry name" value="SWIM-TYPE DOMAIN-CONTAINING PROTEIN"/>
    <property type="match status" value="1"/>
</dbReference>
<dbReference type="RefSeq" id="XP_008222234.1">
    <property type="nucleotide sequence ID" value="XM_008224012.1"/>
</dbReference>
<keyword evidence="7" id="KW-1185">Reference proteome</keyword>
<evidence type="ECO:0000256" key="5">
    <source>
        <dbReference type="SAM" id="MobiDB-lite"/>
    </source>
</evidence>
<evidence type="ECO:0000256" key="4">
    <source>
        <dbReference type="PROSITE-ProRule" id="PRU00325"/>
    </source>
</evidence>
<protein>
    <submittedName>
        <fullName evidence="8">Uncharacterized protein LOC103322130</fullName>
    </submittedName>
</protein>
<feature type="compositionally biased region" description="Polar residues" evidence="5">
    <location>
        <begin position="569"/>
        <end position="579"/>
    </location>
</feature>
<dbReference type="InterPro" id="IPR007527">
    <property type="entry name" value="Znf_SWIM"/>
</dbReference>
<dbReference type="Pfam" id="PF03108">
    <property type="entry name" value="DBD_Tnp_Mut"/>
    <property type="match status" value="1"/>
</dbReference>
<reference evidence="7" key="1">
    <citation type="journal article" date="2012" name="Nat. Commun.">
        <title>The genome of Prunus mume.</title>
        <authorList>
            <person name="Zhang Q."/>
            <person name="Chen W."/>
            <person name="Sun L."/>
            <person name="Zhao F."/>
            <person name="Huang B."/>
            <person name="Yang W."/>
            <person name="Tao Y."/>
            <person name="Wang J."/>
            <person name="Yuan Z."/>
            <person name="Fan G."/>
            <person name="Xing Z."/>
            <person name="Han C."/>
            <person name="Pan H."/>
            <person name="Zhong X."/>
            <person name="Shi W."/>
            <person name="Liang X."/>
            <person name="Du D."/>
            <person name="Sun F."/>
            <person name="Xu Z."/>
            <person name="Hao R."/>
            <person name="Lv T."/>
            <person name="Lv Y."/>
            <person name="Zheng Z."/>
            <person name="Sun M."/>
            <person name="Luo L."/>
            <person name="Cai M."/>
            <person name="Gao Y."/>
            <person name="Wang J."/>
            <person name="Yin Y."/>
            <person name="Xu X."/>
            <person name="Cheng T."/>
            <person name="Wang J."/>
        </authorList>
    </citation>
    <scope>NUCLEOTIDE SEQUENCE [LARGE SCALE GENOMIC DNA]</scope>
</reference>
<feature type="compositionally biased region" description="Polar residues" evidence="5">
    <location>
        <begin position="486"/>
        <end position="542"/>
    </location>
</feature>
<dbReference type="SMART" id="SM00575">
    <property type="entry name" value="ZnF_PMZ"/>
    <property type="match status" value="1"/>
</dbReference>
<keyword evidence="1" id="KW-0479">Metal-binding</keyword>
<dbReference type="PROSITE" id="PS50966">
    <property type="entry name" value="ZF_SWIM"/>
    <property type="match status" value="1"/>
</dbReference>
<evidence type="ECO:0000256" key="2">
    <source>
        <dbReference type="ARBA" id="ARBA00022771"/>
    </source>
</evidence>
<accession>A0ABM0NBD8</accession>
<dbReference type="Pfam" id="PF10551">
    <property type="entry name" value="MULE"/>
    <property type="match status" value="1"/>
</dbReference>
<feature type="region of interest" description="Disordered" evidence="5">
    <location>
        <begin position="479"/>
        <end position="603"/>
    </location>
</feature>
<organism evidence="7 8">
    <name type="scientific">Prunus mume</name>
    <name type="common">Japanese apricot</name>
    <name type="synonym">Armeniaca mume</name>
    <dbReference type="NCBI Taxonomy" id="102107"/>
    <lineage>
        <taxon>Eukaryota</taxon>
        <taxon>Viridiplantae</taxon>
        <taxon>Streptophyta</taxon>
        <taxon>Embryophyta</taxon>
        <taxon>Tracheophyta</taxon>
        <taxon>Spermatophyta</taxon>
        <taxon>Magnoliopsida</taxon>
        <taxon>eudicotyledons</taxon>
        <taxon>Gunneridae</taxon>
        <taxon>Pentapetalae</taxon>
        <taxon>rosids</taxon>
        <taxon>fabids</taxon>
        <taxon>Rosales</taxon>
        <taxon>Rosaceae</taxon>
        <taxon>Amygdaloideae</taxon>
        <taxon>Amygdaleae</taxon>
        <taxon>Prunus</taxon>
    </lineage>
</organism>
<evidence type="ECO:0000256" key="1">
    <source>
        <dbReference type="ARBA" id="ARBA00022723"/>
    </source>
</evidence>
<dbReference type="InterPro" id="IPR018289">
    <property type="entry name" value="MULE_transposase_dom"/>
</dbReference>
<evidence type="ECO:0000259" key="6">
    <source>
        <dbReference type="PROSITE" id="PS50966"/>
    </source>
</evidence>
<dbReference type="InterPro" id="IPR004332">
    <property type="entry name" value="Transposase_MuDR"/>
</dbReference>
<dbReference type="InterPro" id="IPR006564">
    <property type="entry name" value="Znf_PMZ"/>
</dbReference>
<gene>
    <name evidence="8" type="primary">LOC103322130</name>
</gene>
<dbReference type="Proteomes" id="UP000694861">
    <property type="component" value="Linkage group LG2"/>
</dbReference>
<evidence type="ECO:0000313" key="8">
    <source>
        <dbReference type="RefSeq" id="XP_008222234.1"/>
    </source>
</evidence>
<keyword evidence="2 4" id="KW-0863">Zinc-finger</keyword>
<feature type="region of interest" description="Disordered" evidence="5">
    <location>
        <begin position="427"/>
        <end position="446"/>
    </location>
</feature>
<reference evidence="8" key="2">
    <citation type="submission" date="2025-08" db="UniProtKB">
        <authorList>
            <consortium name="RefSeq"/>
        </authorList>
    </citation>
    <scope>IDENTIFICATION</scope>
</reference>
<feature type="compositionally biased region" description="Basic residues" evidence="5">
    <location>
        <begin position="545"/>
        <end position="556"/>
    </location>
</feature>
<evidence type="ECO:0000256" key="3">
    <source>
        <dbReference type="ARBA" id="ARBA00022833"/>
    </source>
</evidence>
<keyword evidence="3" id="KW-0862">Zinc</keyword>
<sequence>MQFANKDELKEAIREYAIVQGRNVKLVKNDNKRIQAKCAGHTKCPFILFASKIDKDEQTFAIKTLSLEHEWAFKAEVLEKYHMNVSKHQIYRAKNLSNVIIEGNYVEQYARLWDYAEELKKANKGRAATIHGPYTGQVLTTIGVDENNGMYPVAYAVVDVESKCSWIWFLELLIEDLKVKNGEAWVFMSNKQKGLILAIETLLPTAEHIMYVRHLYSNFRTEHAGLALKNILWAAARATTILWYEAEMDKMKKQDEEAWKWVKKRPAKNWSRSHFEPHFMCDMLLNNLCESFNSCILDLRDKSILTCLERIRVYIMLRMANRRIVGTVWRHPIGPSIVKIIEKNKLGASQCITRLAGEGKYQVSHMYKGEYVVDLKANTCSYRRWDLCGIPCSHAISYIFQNDANVFDYAHDCYKKEAYLSSYELMPGRPKKSRNKETTDVEVPAPVPPNPLPPFYNPPPTKWRRIYVKIRCSICGKEGHNKTRHANQGTAQAVPNQPNQGAVGSSTVQGATQAVPNQPNQESVASSTVEGATQAHPNQPNPTRGRGRGRGTTTRRGRGEMPTGRGNVGNRTTEMPNNFSSSSQPLSSSSQPVFYTGAISSSS</sequence>
<feature type="domain" description="SWIM-type" evidence="6">
    <location>
        <begin position="371"/>
        <end position="403"/>
    </location>
</feature>
<dbReference type="GeneID" id="103322130"/>